<sequence>MQQNPLDVERYPVAPDGLELEQVNVYVRHGERTPVKVRMNEPPASIPENWAMCQQATRFFDAAGDLLNNGKGGGAQGPFRRAVETSDGRVVDGLCLLGELTDTGRMSTLNYGLALRKLYIDKLGLLPNVLGQEQDVYFRSTNVPRTIESLEYIMHGLYPLNLRKAGVAPSLLVRNRVDENLVSNTMACPRLAALELQFAEAAATLWNPKLASLNDKVSKYIDGKPVKVNGSPRASGLLDTIRAAAAHDIELPSEFRDDELMRPLEDAVVDEWFRVTTEEARKLAMGPLLTELSRKMQDMVVAPEDAPKLLVHSTHDSGIAALLNTLDVYDQRWPLFTAHITFELFKKAAPVEKPGVLQTVMNFWKAKALDDEHYVRLRYDNKNLAMPFCAGEGEHLPGAPEFCTLSAFQKRVRELMPGDWKAECVNATART</sequence>
<dbReference type="GeneID" id="19208233"/>
<comment type="caution">
    <text evidence="3">The sequence shown here is derived from an EMBL/GenBank/DDBJ whole genome shotgun (WGS) entry which is preliminary data.</text>
</comment>
<dbReference type="AlphaFoldDB" id="A0A5M3MD93"/>
<gene>
    <name evidence="3" type="ORF">CONPUDRAFT_62380</name>
</gene>
<dbReference type="Proteomes" id="UP000053558">
    <property type="component" value="Unassembled WGS sequence"/>
</dbReference>
<evidence type="ECO:0000256" key="2">
    <source>
        <dbReference type="ARBA" id="ARBA00022801"/>
    </source>
</evidence>
<organism evidence="3 4">
    <name type="scientific">Coniophora puteana (strain RWD-64-598)</name>
    <name type="common">Brown rot fungus</name>
    <dbReference type="NCBI Taxonomy" id="741705"/>
    <lineage>
        <taxon>Eukaryota</taxon>
        <taxon>Fungi</taxon>
        <taxon>Dikarya</taxon>
        <taxon>Basidiomycota</taxon>
        <taxon>Agaricomycotina</taxon>
        <taxon>Agaricomycetes</taxon>
        <taxon>Agaricomycetidae</taxon>
        <taxon>Boletales</taxon>
        <taxon>Coniophorineae</taxon>
        <taxon>Coniophoraceae</taxon>
        <taxon>Coniophora</taxon>
    </lineage>
</organism>
<accession>A0A5M3MD93</accession>
<dbReference type="OrthoDB" id="10257284at2759"/>
<dbReference type="InterPro" id="IPR029033">
    <property type="entry name" value="His_PPase_superfam"/>
</dbReference>
<name>A0A5M3MD93_CONPW</name>
<dbReference type="InterPro" id="IPR050645">
    <property type="entry name" value="Histidine_acid_phosphatase"/>
</dbReference>
<keyword evidence="4" id="KW-1185">Reference proteome</keyword>
<dbReference type="KEGG" id="cput:CONPUDRAFT_62380"/>
<comment type="similarity">
    <text evidence="1">Belongs to the histidine acid phosphatase family.</text>
</comment>
<dbReference type="EMBL" id="JH711584">
    <property type="protein sequence ID" value="EIW77222.1"/>
    <property type="molecule type" value="Genomic_DNA"/>
</dbReference>
<dbReference type="GO" id="GO:0016791">
    <property type="term" value="F:phosphatase activity"/>
    <property type="evidence" value="ECO:0007669"/>
    <property type="project" value="TreeGrafter"/>
</dbReference>
<dbReference type="InterPro" id="IPR000560">
    <property type="entry name" value="His_Pase_clade-2"/>
</dbReference>
<dbReference type="OMA" id="SWPPFTS"/>
<dbReference type="Pfam" id="PF00328">
    <property type="entry name" value="His_Phos_2"/>
    <property type="match status" value="1"/>
</dbReference>
<dbReference type="InterPro" id="IPR033379">
    <property type="entry name" value="Acid_Pase_AS"/>
</dbReference>
<dbReference type="PANTHER" id="PTHR11567">
    <property type="entry name" value="ACID PHOSPHATASE-RELATED"/>
    <property type="match status" value="1"/>
</dbReference>
<keyword evidence="2" id="KW-0378">Hydrolase</keyword>
<evidence type="ECO:0000256" key="1">
    <source>
        <dbReference type="ARBA" id="ARBA00005375"/>
    </source>
</evidence>
<protein>
    <submittedName>
        <fullName evidence="3">Phosphoglycerate mutase-like protein</fullName>
    </submittedName>
</protein>
<dbReference type="RefSeq" id="XP_007772372.1">
    <property type="nucleotide sequence ID" value="XM_007774182.1"/>
</dbReference>
<proteinExistence type="inferred from homology"/>
<dbReference type="SUPFAM" id="SSF53254">
    <property type="entry name" value="Phosphoglycerate mutase-like"/>
    <property type="match status" value="1"/>
</dbReference>
<evidence type="ECO:0000313" key="3">
    <source>
        <dbReference type="EMBL" id="EIW77222.1"/>
    </source>
</evidence>
<reference evidence="4" key="1">
    <citation type="journal article" date="2012" name="Science">
        <title>The Paleozoic origin of enzymatic lignin decomposition reconstructed from 31 fungal genomes.</title>
        <authorList>
            <person name="Floudas D."/>
            <person name="Binder M."/>
            <person name="Riley R."/>
            <person name="Barry K."/>
            <person name="Blanchette R.A."/>
            <person name="Henrissat B."/>
            <person name="Martinez A.T."/>
            <person name="Otillar R."/>
            <person name="Spatafora J.W."/>
            <person name="Yadav J.S."/>
            <person name="Aerts A."/>
            <person name="Benoit I."/>
            <person name="Boyd A."/>
            <person name="Carlson A."/>
            <person name="Copeland A."/>
            <person name="Coutinho P.M."/>
            <person name="de Vries R.P."/>
            <person name="Ferreira P."/>
            <person name="Findley K."/>
            <person name="Foster B."/>
            <person name="Gaskell J."/>
            <person name="Glotzer D."/>
            <person name="Gorecki P."/>
            <person name="Heitman J."/>
            <person name="Hesse C."/>
            <person name="Hori C."/>
            <person name="Igarashi K."/>
            <person name="Jurgens J.A."/>
            <person name="Kallen N."/>
            <person name="Kersten P."/>
            <person name="Kohler A."/>
            <person name="Kuees U."/>
            <person name="Kumar T.K.A."/>
            <person name="Kuo A."/>
            <person name="LaButti K."/>
            <person name="Larrondo L.F."/>
            <person name="Lindquist E."/>
            <person name="Ling A."/>
            <person name="Lombard V."/>
            <person name="Lucas S."/>
            <person name="Lundell T."/>
            <person name="Martin R."/>
            <person name="McLaughlin D.J."/>
            <person name="Morgenstern I."/>
            <person name="Morin E."/>
            <person name="Murat C."/>
            <person name="Nagy L.G."/>
            <person name="Nolan M."/>
            <person name="Ohm R.A."/>
            <person name="Patyshakuliyeva A."/>
            <person name="Rokas A."/>
            <person name="Ruiz-Duenas F.J."/>
            <person name="Sabat G."/>
            <person name="Salamov A."/>
            <person name="Samejima M."/>
            <person name="Schmutz J."/>
            <person name="Slot J.C."/>
            <person name="St John F."/>
            <person name="Stenlid J."/>
            <person name="Sun H."/>
            <person name="Sun S."/>
            <person name="Syed K."/>
            <person name="Tsang A."/>
            <person name="Wiebenga A."/>
            <person name="Young D."/>
            <person name="Pisabarro A."/>
            <person name="Eastwood D.C."/>
            <person name="Martin F."/>
            <person name="Cullen D."/>
            <person name="Grigoriev I.V."/>
            <person name="Hibbett D.S."/>
        </authorList>
    </citation>
    <scope>NUCLEOTIDE SEQUENCE [LARGE SCALE GENOMIC DNA]</scope>
    <source>
        <strain evidence="4">RWD-64-598 SS2</strain>
    </source>
</reference>
<dbReference type="PROSITE" id="PS00778">
    <property type="entry name" value="HIS_ACID_PHOSPHAT_2"/>
    <property type="match status" value="1"/>
</dbReference>
<evidence type="ECO:0000313" key="4">
    <source>
        <dbReference type="Proteomes" id="UP000053558"/>
    </source>
</evidence>
<dbReference type="PANTHER" id="PTHR11567:SF110">
    <property type="entry name" value="2-PHOSPHOXYLOSE PHOSPHATASE 1"/>
    <property type="match status" value="1"/>
</dbReference>
<dbReference type="CDD" id="cd07061">
    <property type="entry name" value="HP_HAP_like"/>
    <property type="match status" value="1"/>
</dbReference>
<dbReference type="Gene3D" id="3.40.50.1240">
    <property type="entry name" value="Phosphoglycerate mutase-like"/>
    <property type="match status" value="1"/>
</dbReference>